<evidence type="ECO:0000313" key="22">
    <source>
        <dbReference type="EMBL" id="TFY54159.1"/>
    </source>
</evidence>
<evidence type="ECO:0000256" key="18">
    <source>
        <dbReference type="RuleBase" id="RU361240"/>
    </source>
</evidence>
<dbReference type="InterPro" id="IPR000504">
    <property type="entry name" value="RRM_dom"/>
</dbReference>
<dbReference type="GO" id="GO:0046872">
    <property type="term" value="F:metal ion binding"/>
    <property type="evidence" value="ECO:0007669"/>
    <property type="project" value="UniProtKB-KW"/>
</dbReference>
<keyword evidence="6 20" id="KW-0812">Transmembrane</keyword>
<dbReference type="Gene3D" id="3.30.70.330">
    <property type="match status" value="1"/>
</dbReference>
<dbReference type="SUPFAM" id="SSF54928">
    <property type="entry name" value="RNA-binding domain, RBD"/>
    <property type="match status" value="1"/>
</dbReference>
<dbReference type="Proteomes" id="UP000298390">
    <property type="component" value="Unassembled WGS sequence"/>
</dbReference>
<keyword evidence="8 18" id="KW-0378">Hydrolase</keyword>
<evidence type="ECO:0000256" key="14">
    <source>
        <dbReference type="ARBA" id="ARBA00023136"/>
    </source>
</evidence>
<dbReference type="GO" id="GO:0006508">
    <property type="term" value="P:proteolysis"/>
    <property type="evidence" value="ECO:0007669"/>
    <property type="project" value="UniProtKB-KW"/>
</dbReference>
<dbReference type="EMBL" id="SEKV01000731">
    <property type="protein sequence ID" value="TFY54159.1"/>
    <property type="molecule type" value="Genomic_DNA"/>
</dbReference>
<evidence type="ECO:0000256" key="3">
    <source>
        <dbReference type="ARBA" id="ARBA00004604"/>
    </source>
</evidence>
<feature type="compositionally biased region" description="Basic and acidic residues" evidence="19">
    <location>
        <begin position="281"/>
        <end position="290"/>
    </location>
</feature>
<feature type="compositionally biased region" description="Basic and acidic residues" evidence="19">
    <location>
        <begin position="177"/>
        <end position="189"/>
    </location>
</feature>
<accession>A0A4Y9XZW3</accession>
<keyword evidence="12 20" id="KW-1133">Transmembrane helix</keyword>
<feature type="transmembrane region" description="Helical" evidence="20">
    <location>
        <begin position="1037"/>
        <end position="1056"/>
    </location>
</feature>
<dbReference type="InterPro" id="IPR045175">
    <property type="entry name" value="M28_fam"/>
</dbReference>
<dbReference type="InterPro" id="IPR048024">
    <property type="entry name" value="Fxna-like_M28_dom"/>
</dbReference>
<comment type="cofactor">
    <cofactor evidence="1">
        <name>Zn(2+)</name>
        <dbReference type="ChEBI" id="CHEBI:29105"/>
    </cofactor>
</comment>
<evidence type="ECO:0000256" key="1">
    <source>
        <dbReference type="ARBA" id="ARBA00001947"/>
    </source>
</evidence>
<dbReference type="CDD" id="cd03875">
    <property type="entry name" value="M28_Fxna_like"/>
    <property type="match status" value="1"/>
</dbReference>
<evidence type="ECO:0000256" key="12">
    <source>
        <dbReference type="ARBA" id="ARBA00022989"/>
    </source>
</evidence>
<keyword evidence="16" id="KW-0539">Nucleus</keyword>
<dbReference type="GO" id="GO:0008235">
    <property type="term" value="F:metalloexopeptidase activity"/>
    <property type="evidence" value="ECO:0007669"/>
    <property type="project" value="InterPro"/>
</dbReference>
<feature type="compositionally biased region" description="Basic and acidic residues" evidence="19">
    <location>
        <begin position="100"/>
        <end position="113"/>
    </location>
</feature>
<evidence type="ECO:0000256" key="15">
    <source>
        <dbReference type="ARBA" id="ARBA00023180"/>
    </source>
</evidence>
<evidence type="ECO:0000256" key="20">
    <source>
        <dbReference type="SAM" id="Phobius"/>
    </source>
</evidence>
<comment type="subcellular location">
    <subcellularLocation>
        <location evidence="2">Endoplasmic reticulum membrane</location>
        <topology evidence="2">Multi-pass membrane protein</topology>
    </subcellularLocation>
    <subcellularLocation>
        <location evidence="3">Nucleus</location>
        <location evidence="3">Nucleolus</location>
    </subcellularLocation>
</comment>
<dbReference type="PROSITE" id="PS50102">
    <property type="entry name" value="RRM"/>
    <property type="match status" value="1"/>
</dbReference>
<dbReference type="Gene3D" id="3.40.630.10">
    <property type="entry name" value="Zn peptidases"/>
    <property type="match status" value="1"/>
</dbReference>
<evidence type="ECO:0000256" key="13">
    <source>
        <dbReference type="ARBA" id="ARBA00023049"/>
    </source>
</evidence>
<comment type="similarity">
    <text evidence="4 18">Belongs to the peptidase M28 family.</text>
</comment>
<sequence length="1327" mass="144802">MDEIITKRLHVSGLTPAITPDDLAKRLGSFGTIKAMDGFGSMDAVGQPRKFGYITLEATKKNLGRCMNLLSGVTWKGAKLRLGEARPDYRERIAQEHEAVKRAASEAEGDGPRKRQRLPRGVQGVHAADMSLVTPENVASRAGWRVTPLGRLIRPIRVRPDHPLPDPQETFATGKGKAAEKAGGRKKEEEDAVVASVPINTPAAIVEGSISDKSTSDESEDAASDSGASESDDSSSAEQDATTDGHLNTTSGENKTSRRVSPALRTPEPAIRIRTGSQDHTQNDLREETQKSLGLLQALFGEGDDDWGDKESVGSIIEEDDRTQRTANAAVEDLAEQGQKEDAVDEESVEDVIAHAEQPVPGPSSKASAPVQVTKLKDLFAPREEDVGFSLLGHLDLDLELDDEVDLHLPSQPQAQSEPAALPLPTAIPSLPSFDPKAPLFFPLPAEERNRGRVYDVLDPTNWRTWFYRTDSEEEVQKRWEEAKGELTIDLLTAARCARREALPEPVIDLTNPTTGLPQLSEARVLAHAKYLSEDIGFRTVGTREHAEGDAWMVKQAEDIQRQCEEIVRAHPTRKLECEVWHQQGSGAHRFDMMGHRLYKTYVDLTNIVVRVSDGTQEGKQHAVLVNAHLDSTLPSPGAADDALSVGIMLECMRVLVNTPDWVPSHAIIFLFNNAEESLQDASHLFATQHPIRESVRAVVNLEAAGTTGRELLFQATSEEMIRAYSHVPRPYGTIVANEVFSSGIILSDTDFRQFQDYMNVTGLDIAVIGNSYLYHMRKDLVENIEPGVAQHMGENVLALLLHLSSPESPLPNLTAGFTKPKTVFYQYLGAFIIYSFRTANILYITLFVASAALARAVYVDPAPALRTKSALGEQVKSAAAVGAAVIGALVGANVVALLMAKGLGKGMSWFSSERSCMLLYAPAALSGALLSQLPFGRLRERTTFASVILLQSFVACVGQLLGVGSAGVFALTAFPMVVATALNAILTKAGDDISLWSYAVALFTPLSLGAQMFFIVLDVFVPLTGRTGEEAPAEHIIASIVAGVGAYTLPLLVPFMHRFGQRTITRATVLCTMLTAVAIAVFSMRSPFDQMHQKRMFVIHMENITTQEQYLHVAAADSAPGFPQLAQRIAEDWSVPGAVPTPMTMDAWNNDWDVVYPFSAFLTPYKFELPLKSEHLDAIDHGFAVSATNDTADRNAGTRSLTLLVRHPGIIWTAIAFNAHVLKWTLDESPPEEYARHYVKEGSFYGHDAWSLDMVVKIPEHDPDARIAVNFVGIHEKAMWPAKVAEKAHGGRAMQLFEEFDAWLEKETAGTADALLLGCVGGITIV</sequence>
<evidence type="ECO:0000256" key="9">
    <source>
        <dbReference type="ARBA" id="ARBA00022824"/>
    </source>
</evidence>
<dbReference type="SMART" id="SM00360">
    <property type="entry name" value="RRM"/>
    <property type="match status" value="1"/>
</dbReference>
<keyword evidence="13" id="KW-0482">Metalloprotease</keyword>
<dbReference type="GO" id="GO:0005730">
    <property type="term" value="C:nucleolus"/>
    <property type="evidence" value="ECO:0007669"/>
    <property type="project" value="UniProtKB-SubCell"/>
</dbReference>
<keyword evidence="5 18" id="KW-0645">Protease</keyword>
<evidence type="ECO:0000256" key="7">
    <source>
        <dbReference type="ARBA" id="ARBA00022723"/>
    </source>
</evidence>
<dbReference type="CDD" id="cd12226">
    <property type="entry name" value="RRM_NOL8"/>
    <property type="match status" value="1"/>
</dbReference>
<keyword evidence="7 18" id="KW-0479">Metal-binding</keyword>
<name>A0A4Y9XZW3_9APHY</name>
<keyword evidence="15" id="KW-0325">Glycoprotein</keyword>
<feature type="region of interest" description="Disordered" evidence="19">
    <location>
        <begin position="100"/>
        <end position="123"/>
    </location>
</feature>
<evidence type="ECO:0000256" key="4">
    <source>
        <dbReference type="ARBA" id="ARBA00010918"/>
    </source>
</evidence>
<feature type="transmembrane region" description="Helical" evidence="20">
    <location>
        <begin position="994"/>
        <end position="1017"/>
    </location>
</feature>
<dbReference type="GO" id="GO:0003723">
    <property type="term" value="F:RNA binding"/>
    <property type="evidence" value="ECO:0007669"/>
    <property type="project" value="UniProtKB-UniRule"/>
</dbReference>
<proteinExistence type="inferred from homology"/>
<reference evidence="22 23" key="1">
    <citation type="submission" date="2019-01" db="EMBL/GenBank/DDBJ databases">
        <title>Genome sequencing of the rare red list fungi Fomitopsis rosea.</title>
        <authorList>
            <person name="Buettner E."/>
            <person name="Kellner H."/>
        </authorList>
    </citation>
    <scope>NUCLEOTIDE SEQUENCE [LARGE SCALE GENOMIC DNA]</scope>
    <source>
        <strain evidence="22 23">DSM 105464</strain>
    </source>
</reference>
<evidence type="ECO:0000256" key="6">
    <source>
        <dbReference type="ARBA" id="ARBA00022692"/>
    </source>
</evidence>
<evidence type="ECO:0000256" key="8">
    <source>
        <dbReference type="ARBA" id="ARBA00022801"/>
    </source>
</evidence>
<protein>
    <recommendedName>
        <fullName evidence="18">Peptide hydrolase</fullName>
        <ecNumber evidence="18">3.4.-.-</ecNumber>
    </recommendedName>
</protein>
<feature type="region of interest" description="Disordered" evidence="19">
    <location>
        <begin position="157"/>
        <end position="290"/>
    </location>
</feature>
<evidence type="ECO:0000256" key="2">
    <source>
        <dbReference type="ARBA" id="ARBA00004477"/>
    </source>
</evidence>
<dbReference type="EC" id="3.4.-.-" evidence="18"/>
<evidence type="ECO:0000313" key="23">
    <source>
        <dbReference type="Proteomes" id="UP000298390"/>
    </source>
</evidence>
<dbReference type="InterPro" id="IPR035979">
    <property type="entry name" value="RBD_domain_sf"/>
</dbReference>
<evidence type="ECO:0000256" key="19">
    <source>
        <dbReference type="SAM" id="MobiDB-lite"/>
    </source>
</evidence>
<organism evidence="22 23">
    <name type="scientific">Rhodofomes roseus</name>
    <dbReference type="NCBI Taxonomy" id="34475"/>
    <lineage>
        <taxon>Eukaryota</taxon>
        <taxon>Fungi</taxon>
        <taxon>Dikarya</taxon>
        <taxon>Basidiomycota</taxon>
        <taxon>Agaricomycotina</taxon>
        <taxon>Agaricomycetes</taxon>
        <taxon>Polyporales</taxon>
        <taxon>Rhodofomes</taxon>
    </lineage>
</organism>
<evidence type="ECO:0000256" key="5">
    <source>
        <dbReference type="ARBA" id="ARBA00022670"/>
    </source>
</evidence>
<dbReference type="GO" id="GO:0005789">
    <property type="term" value="C:endoplasmic reticulum membrane"/>
    <property type="evidence" value="ECO:0007669"/>
    <property type="project" value="UniProtKB-SubCell"/>
</dbReference>
<dbReference type="STRING" id="34475.A0A4Y9XZW3"/>
<evidence type="ECO:0000256" key="16">
    <source>
        <dbReference type="ARBA" id="ARBA00023242"/>
    </source>
</evidence>
<dbReference type="PANTHER" id="PTHR12147:SF22">
    <property type="entry name" value="ENDOPLASMIC RETICULUM METALLOPEPTIDASE 1"/>
    <property type="match status" value="1"/>
</dbReference>
<evidence type="ECO:0000256" key="17">
    <source>
        <dbReference type="PROSITE-ProRule" id="PRU00176"/>
    </source>
</evidence>
<dbReference type="InterPro" id="IPR034138">
    <property type="entry name" value="NOP8_RRM"/>
</dbReference>
<evidence type="ECO:0000256" key="11">
    <source>
        <dbReference type="ARBA" id="ARBA00022884"/>
    </source>
</evidence>
<dbReference type="InterPro" id="IPR012677">
    <property type="entry name" value="Nucleotide-bd_a/b_plait_sf"/>
</dbReference>
<feature type="transmembrane region" description="Helical" evidence="20">
    <location>
        <begin position="1068"/>
        <end position="1085"/>
    </location>
</feature>
<dbReference type="FunFam" id="3.40.630.10:FF:000008">
    <property type="entry name" value="Endoplasmic reticulum metallopeptidase 1"/>
    <property type="match status" value="1"/>
</dbReference>
<feature type="transmembrane region" description="Helical" evidence="20">
    <location>
        <begin position="842"/>
        <end position="859"/>
    </location>
</feature>
<dbReference type="Pfam" id="PF04389">
    <property type="entry name" value="Peptidase_M28"/>
    <property type="match status" value="1"/>
</dbReference>
<keyword evidence="9" id="KW-0256">Endoplasmic reticulum</keyword>
<comment type="caution">
    <text evidence="22">The sequence shown here is derived from an EMBL/GenBank/DDBJ whole genome shotgun (WGS) entry which is preliminary data.</text>
</comment>
<keyword evidence="14 20" id="KW-0472">Membrane</keyword>
<feature type="transmembrane region" description="Helical" evidence="20">
    <location>
        <begin position="879"/>
        <end position="899"/>
    </location>
</feature>
<keyword evidence="10 18" id="KW-0862">Zinc</keyword>
<feature type="compositionally biased region" description="Polar residues" evidence="19">
    <location>
        <begin position="245"/>
        <end position="254"/>
    </location>
</feature>
<dbReference type="InterPro" id="IPR007484">
    <property type="entry name" value="Peptidase_M28"/>
</dbReference>
<feature type="transmembrane region" description="Helical" evidence="20">
    <location>
        <begin position="919"/>
        <end position="936"/>
    </location>
</feature>
<gene>
    <name evidence="22" type="ORF">EVJ58_g9024</name>
</gene>
<evidence type="ECO:0000259" key="21">
    <source>
        <dbReference type="PROSITE" id="PS50102"/>
    </source>
</evidence>
<evidence type="ECO:0000256" key="10">
    <source>
        <dbReference type="ARBA" id="ARBA00022833"/>
    </source>
</evidence>
<keyword evidence="11 17" id="KW-0694">RNA-binding</keyword>
<feature type="transmembrane region" description="Helical" evidence="20">
    <location>
        <begin position="943"/>
        <end position="962"/>
    </location>
</feature>
<dbReference type="SUPFAM" id="SSF53187">
    <property type="entry name" value="Zn-dependent exopeptidases"/>
    <property type="match status" value="1"/>
</dbReference>
<feature type="transmembrane region" description="Helical" evidence="20">
    <location>
        <begin position="968"/>
        <end position="987"/>
    </location>
</feature>
<feature type="domain" description="RRM" evidence="21">
    <location>
        <begin position="7"/>
        <end position="87"/>
    </location>
</feature>
<dbReference type="PANTHER" id="PTHR12147">
    <property type="entry name" value="METALLOPEPTIDASE M28 FAMILY MEMBER"/>
    <property type="match status" value="1"/>
</dbReference>